<dbReference type="EMBL" id="JAGQDG010000001">
    <property type="protein sequence ID" value="MBQ0933786.1"/>
    <property type="molecule type" value="Genomic_DNA"/>
</dbReference>
<feature type="compositionally biased region" description="Basic and acidic residues" evidence="1">
    <location>
        <begin position="391"/>
        <end position="402"/>
    </location>
</feature>
<reference evidence="3 4" key="1">
    <citation type="submission" date="2021-04" db="EMBL/GenBank/DDBJ databases">
        <title>The genome sequence of type strain Ideonella paludis KCTC 32238.</title>
        <authorList>
            <person name="Liu Y."/>
        </authorList>
    </citation>
    <scope>NUCLEOTIDE SEQUENCE [LARGE SCALE GENOMIC DNA]</scope>
    <source>
        <strain evidence="3 4">KCTC 32238</strain>
    </source>
</reference>
<dbReference type="RefSeq" id="WP_210805083.1">
    <property type="nucleotide sequence ID" value="NZ_JAGQDG010000001.1"/>
</dbReference>
<dbReference type="Gene3D" id="3.40.50.2000">
    <property type="entry name" value="Glycogen Phosphorylase B"/>
    <property type="match status" value="1"/>
</dbReference>
<dbReference type="Proteomes" id="UP000672097">
    <property type="component" value="Unassembled WGS sequence"/>
</dbReference>
<feature type="region of interest" description="Disordered" evidence="1">
    <location>
        <begin position="388"/>
        <end position="409"/>
    </location>
</feature>
<dbReference type="Pfam" id="PF00534">
    <property type="entry name" value="Glycos_transf_1"/>
    <property type="match status" value="1"/>
</dbReference>
<name>A0ABS5DSA7_9BURK</name>
<dbReference type="SUPFAM" id="SSF53756">
    <property type="entry name" value="UDP-Glycosyltransferase/glycogen phosphorylase"/>
    <property type="match status" value="1"/>
</dbReference>
<dbReference type="InterPro" id="IPR001296">
    <property type="entry name" value="Glyco_trans_1"/>
</dbReference>
<evidence type="ECO:0000256" key="1">
    <source>
        <dbReference type="SAM" id="MobiDB-lite"/>
    </source>
</evidence>
<gene>
    <name evidence="3" type="ORF">KAK11_00490</name>
</gene>
<sequence>MPDIAPPIREGVARRRLYVFSPLPPQRNGLADYIVEYLPLLARDFQVCVVSESGHAAETRRAMEQMPHVEVVSEAHFLARQPDRQAQVLYNVGNNGDCAYMLDHVHQFPGAVIIHDVSLFYLHQVAAQQSRSNAIMGAWLAADDYAVPTDFLHGDGSLAKTPGLVYQECLMVKRLCQSAQGVMVHTAYAERRLRGGATGVALGHSQGRPLLRMPHFVLPPPPPTDAAQVAEVLARYAIQPEDFLILVPGFLSGNKMLYEILMAFREASAQGHPDMKLLFAGEEREQEYRLSERINALWPTGIRPQVTGYLSAQDLDILLGRADLSLVLRFPTYGESSGILPRAAMGGGDVITVNIGAYPEFESAAVQTIPVGAGAVAALTDGLLRSHAQRGRGEARQSRQNKEATQAKALSPQALYPRLRQWLDDVWAMQ</sequence>
<keyword evidence="4" id="KW-1185">Reference proteome</keyword>
<evidence type="ECO:0000259" key="2">
    <source>
        <dbReference type="Pfam" id="PF00534"/>
    </source>
</evidence>
<proteinExistence type="predicted"/>
<evidence type="ECO:0000313" key="3">
    <source>
        <dbReference type="EMBL" id="MBQ0933786.1"/>
    </source>
</evidence>
<accession>A0ABS5DSA7</accession>
<comment type="caution">
    <text evidence="3">The sequence shown here is derived from an EMBL/GenBank/DDBJ whole genome shotgun (WGS) entry which is preliminary data.</text>
</comment>
<feature type="domain" description="Glycosyl transferase family 1" evidence="2">
    <location>
        <begin position="236"/>
        <end position="383"/>
    </location>
</feature>
<protein>
    <recommendedName>
        <fullName evidence="2">Glycosyl transferase family 1 domain-containing protein</fullName>
    </recommendedName>
</protein>
<organism evidence="3 4">
    <name type="scientific">Ideonella paludis</name>
    <dbReference type="NCBI Taxonomy" id="1233411"/>
    <lineage>
        <taxon>Bacteria</taxon>
        <taxon>Pseudomonadati</taxon>
        <taxon>Pseudomonadota</taxon>
        <taxon>Betaproteobacteria</taxon>
        <taxon>Burkholderiales</taxon>
        <taxon>Sphaerotilaceae</taxon>
        <taxon>Ideonella</taxon>
    </lineage>
</organism>
<evidence type="ECO:0000313" key="4">
    <source>
        <dbReference type="Proteomes" id="UP000672097"/>
    </source>
</evidence>